<dbReference type="GO" id="GO:0005506">
    <property type="term" value="F:iron ion binding"/>
    <property type="evidence" value="ECO:0007669"/>
    <property type="project" value="InterPro"/>
</dbReference>
<gene>
    <name evidence="8" type="ORF">BCR34DRAFT_498428</name>
</gene>
<keyword evidence="9" id="KW-1185">Reference proteome</keyword>
<evidence type="ECO:0000256" key="3">
    <source>
        <dbReference type="ARBA" id="ARBA00022964"/>
    </source>
</evidence>
<evidence type="ECO:0000259" key="7">
    <source>
        <dbReference type="PROSITE" id="PS51471"/>
    </source>
</evidence>
<reference evidence="8 9" key="1">
    <citation type="submission" date="2016-07" db="EMBL/GenBank/DDBJ databases">
        <title>Pervasive Adenine N6-methylation of Active Genes in Fungi.</title>
        <authorList>
            <consortium name="DOE Joint Genome Institute"/>
            <person name="Mondo S.J."/>
            <person name="Dannebaum R.O."/>
            <person name="Kuo R.C."/>
            <person name="Labutti K."/>
            <person name="Haridas S."/>
            <person name="Kuo A."/>
            <person name="Salamov A."/>
            <person name="Ahrendt S.R."/>
            <person name="Lipzen A."/>
            <person name="Sullivan W."/>
            <person name="Andreopoulos W.B."/>
            <person name="Clum A."/>
            <person name="Lindquist E."/>
            <person name="Daum C."/>
            <person name="Ramamoorthy G.K."/>
            <person name="Gryganskyi A."/>
            <person name="Culley D."/>
            <person name="Magnuson J.K."/>
            <person name="James T.Y."/>
            <person name="O'Malley M.A."/>
            <person name="Stajich J.E."/>
            <person name="Spatafora J.W."/>
            <person name="Visel A."/>
            <person name="Grigoriev I.V."/>
        </authorList>
    </citation>
    <scope>NUCLEOTIDE SEQUENCE [LARGE SCALE GENOMIC DNA]</scope>
    <source>
        <strain evidence="8 9">CBS 115471</strain>
    </source>
</reference>
<dbReference type="InterPro" id="IPR045054">
    <property type="entry name" value="P4HA-like"/>
</dbReference>
<dbReference type="SMART" id="SM00702">
    <property type="entry name" value="P4Hc"/>
    <property type="match status" value="1"/>
</dbReference>
<dbReference type="Gene3D" id="2.60.120.620">
    <property type="entry name" value="q2cbj1_9rhob like domain"/>
    <property type="match status" value="1"/>
</dbReference>
<evidence type="ECO:0000256" key="2">
    <source>
        <dbReference type="ARBA" id="ARBA00022723"/>
    </source>
</evidence>
<keyword evidence="3" id="KW-0223">Dioxygenase</keyword>
<dbReference type="InterPro" id="IPR005123">
    <property type="entry name" value="Oxoglu/Fe-dep_dioxygenase_dom"/>
</dbReference>
<protein>
    <recommendedName>
        <fullName evidence="7">Fe2OG dioxygenase domain-containing protein</fullName>
    </recommendedName>
</protein>
<dbReference type="EMBL" id="MCFA01000276">
    <property type="protein sequence ID" value="ORX95510.1"/>
    <property type="molecule type" value="Genomic_DNA"/>
</dbReference>
<keyword evidence="4" id="KW-0560">Oxidoreductase</keyword>
<sequence length="260" mass="29095">MFPPKSLLPLPLLFLLTSASTPQNYTCPHHLYTIHTLSHSPLILYIPSFLTPSEAAHLQSVSASQFQSSQIADQSGKQQQALTRTSKSTSLATDPVIRCIEERALAFQGYDVRREQLEPLQLVQYGEGQNYRPHTDWFTSASQTTAEYGGNRISSFFVYVAVSDNIIGGGTQFPLLDAPRDERWCAIIDCDKSWEEGVTFRPVQGNAVFWRNMNEGREGKLEGDAQTLHAGLPVLRGSKLGMNIWTRERDLDGKYRSDGI</sequence>
<evidence type="ECO:0000313" key="8">
    <source>
        <dbReference type="EMBL" id="ORX95510.1"/>
    </source>
</evidence>
<dbReference type="Proteomes" id="UP000193144">
    <property type="component" value="Unassembled WGS sequence"/>
</dbReference>
<comment type="caution">
    <text evidence="8">The sequence shown here is derived from an EMBL/GenBank/DDBJ whole genome shotgun (WGS) entry which is preliminary data.</text>
</comment>
<feature type="domain" description="Fe2OG dioxygenase" evidence="7">
    <location>
        <begin position="116"/>
        <end position="248"/>
    </location>
</feature>
<proteinExistence type="predicted"/>
<dbReference type="GO" id="GO:0005783">
    <property type="term" value="C:endoplasmic reticulum"/>
    <property type="evidence" value="ECO:0007669"/>
    <property type="project" value="TreeGrafter"/>
</dbReference>
<dbReference type="GO" id="GO:0004656">
    <property type="term" value="F:procollagen-proline 4-dioxygenase activity"/>
    <property type="evidence" value="ECO:0007669"/>
    <property type="project" value="TreeGrafter"/>
</dbReference>
<keyword evidence="6" id="KW-0732">Signal</keyword>
<dbReference type="PANTHER" id="PTHR10869:SF246">
    <property type="entry name" value="TRANSMEMBRANE PROLYL 4-HYDROXYLASE"/>
    <property type="match status" value="1"/>
</dbReference>
<dbReference type="PROSITE" id="PS51471">
    <property type="entry name" value="FE2OG_OXY"/>
    <property type="match status" value="1"/>
</dbReference>
<accession>A0A1Y1YBW3</accession>
<keyword evidence="2" id="KW-0479">Metal-binding</keyword>
<dbReference type="AlphaFoldDB" id="A0A1Y1YBW3"/>
<keyword evidence="5" id="KW-0408">Iron</keyword>
<evidence type="ECO:0000313" key="9">
    <source>
        <dbReference type="Proteomes" id="UP000193144"/>
    </source>
</evidence>
<evidence type="ECO:0000256" key="4">
    <source>
        <dbReference type="ARBA" id="ARBA00023002"/>
    </source>
</evidence>
<organism evidence="8 9">
    <name type="scientific">Clohesyomyces aquaticus</name>
    <dbReference type="NCBI Taxonomy" id="1231657"/>
    <lineage>
        <taxon>Eukaryota</taxon>
        <taxon>Fungi</taxon>
        <taxon>Dikarya</taxon>
        <taxon>Ascomycota</taxon>
        <taxon>Pezizomycotina</taxon>
        <taxon>Dothideomycetes</taxon>
        <taxon>Pleosporomycetidae</taxon>
        <taxon>Pleosporales</taxon>
        <taxon>Lindgomycetaceae</taxon>
        <taxon>Clohesyomyces</taxon>
    </lineage>
</organism>
<evidence type="ECO:0000256" key="5">
    <source>
        <dbReference type="ARBA" id="ARBA00023004"/>
    </source>
</evidence>
<evidence type="ECO:0000256" key="1">
    <source>
        <dbReference type="ARBA" id="ARBA00001961"/>
    </source>
</evidence>
<comment type="cofactor">
    <cofactor evidence="1">
        <name>L-ascorbate</name>
        <dbReference type="ChEBI" id="CHEBI:38290"/>
    </cofactor>
</comment>
<feature type="chain" id="PRO_5012734069" description="Fe2OG dioxygenase domain-containing protein" evidence="6">
    <location>
        <begin position="20"/>
        <end position="260"/>
    </location>
</feature>
<evidence type="ECO:0000256" key="6">
    <source>
        <dbReference type="SAM" id="SignalP"/>
    </source>
</evidence>
<dbReference type="STRING" id="1231657.A0A1Y1YBW3"/>
<dbReference type="InterPro" id="IPR006620">
    <property type="entry name" value="Pro_4_hyd_alph"/>
</dbReference>
<dbReference type="Pfam" id="PF13640">
    <property type="entry name" value="2OG-FeII_Oxy_3"/>
    <property type="match status" value="1"/>
</dbReference>
<feature type="signal peptide" evidence="6">
    <location>
        <begin position="1"/>
        <end position="19"/>
    </location>
</feature>
<dbReference type="PANTHER" id="PTHR10869">
    <property type="entry name" value="PROLYL 4-HYDROXYLASE ALPHA SUBUNIT"/>
    <property type="match status" value="1"/>
</dbReference>
<dbReference type="OrthoDB" id="420380at2759"/>
<name>A0A1Y1YBW3_9PLEO</name>
<dbReference type="GO" id="GO:0031418">
    <property type="term" value="F:L-ascorbic acid binding"/>
    <property type="evidence" value="ECO:0007669"/>
    <property type="project" value="InterPro"/>
</dbReference>
<dbReference type="InterPro" id="IPR044862">
    <property type="entry name" value="Pro_4_hyd_alph_FE2OG_OXY"/>
</dbReference>